<evidence type="ECO:0000313" key="3">
    <source>
        <dbReference type="EMBL" id="KAF9603230.1"/>
    </source>
</evidence>
<feature type="repeat" description="PPR" evidence="2">
    <location>
        <begin position="444"/>
        <end position="478"/>
    </location>
</feature>
<dbReference type="EMBL" id="JADFTS010000006">
    <property type="protein sequence ID" value="KAF9603230.1"/>
    <property type="molecule type" value="Genomic_DNA"/>
</dbReference>
<dbReference type="Gene3D" id="1.25.40.10">
    <property type="entry name" value="Tetratricopeptide repeat domain"/>
    <property type="match status" value="4"/>
</dbReference>
<evidence type="ECO:0000313" key="4">
    <source>
        <dbReference type="Proteomes" id="UP000631114"/>
    </source>
</evidence>
<sequence length="623" mass="72330">MKRAKGILASLRLADSSFPLTRTSTVARSLHSKVTQHTRLLPCMLQNEGCKYDFFNITHHHKFYFSSKPNSIVEVVTTKEWSQELKRELEKSLSTKLTYETVCYVLKQLEKHPYKALDFFNWVCVKNGFKPSLPVYNLMLRILGCEETMKEFWDFVYKMSRDGSYIDKETYWTLIVDFKQAKLTRDTVTLNETYMEMRISLDAIVKGVVDVVLGSDWNDDVKKKLGKMNVQLSENVLLEIFTALRGQPFKALFFFRWVEEHMGYTHNAVTYNAILKILDKQNSIKEFWDVVKELKSTGHDIDSDTYIKLSRTFQRRMMLTDAVELYELMMDGPYKPSVLHCGSLLRAISLADTPDLDLAFRVFNNYEATGHTFIKSVYDGIHRSLTSVARFDEAEKFLDNMRNAGFEPDNITYSNIVFGFCKAGRMEEVCKMLGEREAQGYVLDFRTWALLIQRHCLAGEIDQALKFFAEMLEKNFDADPNLLDVLVNGLCSKGRVDGAYSLVLETVKKVNMRPLLDTYKNLIQNLLGERKLKEALKLLRQMKIHEFPPFEEPFYDYISKFGMVDDAIDYFTALRIRKHPTNSTYSRAIESFCKEGRQSEARDLLRKCPPHIRRDAGILRLIS</sequence>
<dbReference type="InterPro" id="IPR044578">
    <property type="entry name" value="BIR6-like"/>
</dbReference>
<feature type="repeat" description="PPR" evidence="2">
    <location>
        <begin position="409"/>
        <end position="443"/>
    </location>
</feature>
<name>A0A835HLU7_9MAGN</name>
<reference evidence="3 4" key="1">
    <citation type="submission" date="2020-10" db="EMBL/GenBank/DDBJ databases">
        <title>The Coptis chinensis genome and diversification of protoberbering-type alkaloids.</title>
        <authorList>
            <person name="Wang B."/>
            <person name="Shu S."/>
            <person name="Song C."/>
            <person name="Liu Y."/>
        </authorList>
    </citation>
    <scope>NUCLEOTIDE SEQUENCE [LARGE SCALE GENOMIC DNA]</scope>
    <source>
        <strain evidence="3">HL-2020</strain>
        <tissue evidence="3">Leaf</tissue>
    </source>
</reference>
<dbReference type="InterPro" id="IPR002885">
    <property type="entry name" value="PPR_rpt"/>
</dbReference>
<evidence type="ECO:0008006" key="5">
    <source>
        <dbReference type="Google" id="ProtNLM"/>
    </source>
</evidence>
<dbReference type="OrthoDB" id="185373at2759"/>
<organism evidence="3 4">
    <name type="scientific">Coptis chinensis</name>
    <dbReference type="NCBI Taxonomy" id="261450"/>
    <lineage>
        <taxon>Eukaryota</taxon>
        <taxon>Viridiplantae</taxon>
        <taxon>Streptophyta</taxon>
        <taxon>Embryophyta</taxon>
        <taxon>Tracheophyta</taxon>
        <taxon>Spermatophyta</taxon>
        <taxon>Magnoliopsida</taxon>
        <taxon>Ranunculales</taxon>
        <taxon>Ranunculaceae</taxon>
        <taxon>Coptidoideae</taxon>
        <taxon>Coptis</taxon>
    </lineage>
</organism>
<gene>
    <name evidence="3" type="ORF">IFM89_034563</name>
</gene>
<dbReference type="Pfam" id="PF01535">
    <property type="entry name" value="PPR"/>
    <property type="match status" value="3"/>
</dbReference>
<dbReference type="PANTHER" id="PTHR47003:SF2">
    <property type="entry name" value="OS01G0970900 PROTEIN"/>
    <property type="match status" value="1"/>
</dbReference>
<proteinExistence type="predicted"/>
<feature type="repeat" description="PPR" evidence="2">
    <location>
        <begin position="479"/>
        <end position="514"/>
    </location>
</feature>
<dbReference type="GO" id="GO:0008380">
    <property type="term" value="P:RNA splicing"/>
    <property type="evidence" value="ECO:0007669"/>
    <property type="project" value="InterPro"/>
</dbReference>
<dbReference type="PROSITE" id="PS51375">
    <property type="entry name" value="PPR"/>
    <property type="match status" value="4"/>
</dbReference>
<comment type="caution">
    <text evidence="3">The sequence shown here is derived from an EMBL/GenBank/DDBJ whole genome shotgun (WGS) entry which is preliminary data.</text>
</comment>
<accession>A0A835HLU7</accession>
<dbReference type="InterPro" id="IPR011990">
    <property type="entry name" value="TPR-like_helical_dom_sf"/>
</dbReference>
<evidence type="ECO:0000256" key="1">
    <source>
        <dbReference type="ARBA" id="ARBA00022737"/>
    </source>
</evidence>
<dbReference type="AlphaFoldDB" id="A0A835HLU7"/>
<dbReference type="Pfam" id="PF12854">
    <property type="entry name" value="PPR_1"/>
    <property type="match status" value="1"/>
</dbReference>
<protein>
    <recommendedName>
        <fullName evidence="5">Pentatricopeptide repeat-containing protein</fullName>
    </recommendedName>
</protein>
<feature type="repeat" description="PPR" evidence="2">
    <location>
        <begin position="515"/>
        <end position="549"/>
    </location>
</feature>
<dbReference type="Proteomes" id="UP000631114">
    <property type="component" value="Unassembled WGS sequence"/>
</dbReference>
<keyword evidence="1" id="KW-0677">Repeat</keyword>
<dbReference type="NCBIfam" id="TIGR00756">
    <property type="entry name" value="PPR"/>
    <property type="match status" value="2"/>
</dbReference>
<evidence type="ECO:0000256" key="2">
    <source>
        <dbReference type="PROSITE-ProRule" id="PRU00708"/>
    </source>
</evidence>
<keyword evidence="4" id="KW-1185">Reference proteome</keyword>
<dbReference type="PANTHER" id="PTHR47003">
    <property type="entry name" value="OS01G0970900 PROTEIN"/>
    <property type="match status" value="1"/>
</dbReference>